<evidence type="ECO:0000313" key="1">
    <source>
        <dbReference type="EMBL" id="TWI04828.1"/>
    </source>
</evidence>
<sequence length="108" mass="11902">MGKPTKDEAARMDGIKHGPCIACHQRGIASWCPEVHHLLSGSRRIGHMATVGLCSWHHRAVIQWGCTGAEMRDHYGPSLNEGSKPFHAEFGSDAVLLGYQNELLKDLQ</sequence>
<protein>
    <submittedName>
        <fullName evidence="1">Phage RecA-dependent nuclease</fullName>
    </submittedName>
</protein>
<accession>A0A562LB45</accession>
<organism evidence="1 2">
    <name type="scientific">Luteimonas cucumeris</name>
    <dbReference type="NCBI Taxonomy" id="985012"/>
    <lineage>
        <taxon>Bacteria</taxon>
        <taxon>Pseudomonadati</taxon>
        <taxon>Pseudomonadota</taxon>
        <taxon>Gammaproteobacteria</taxon>
        <taxon>Lysobacterales</taxon>
        <taxon>Lysobacteraceae</taxon>
        <taxon>Luteimonas</taxon>
    </lineage>
</organism>
<keyword evidence="2" id="KW-1185">Reference proteome</keyword>
<dbReference type="Pfam" id="PF16786">
    <property type="entry name" value="RecA_dep_nuc"/>
    <property type="match status" value="1"/>
</dbReference>
<dbReference type="Proteomes" id="UP000315167">
    <property type="component" value="Unassembled WGS sequence"/>
</dbReference>
<dbReference type="EMBL" id="VLKN01000002">
    <property type="protein sequence ID" value="TWI04828.1"/>
    <property type="molecule type" value="Genomic_DNA"/>
</dbReference>
<reference evidence="1 2" key="1">
    <citation type="journal article" date="2015" name="Stand. Genomic Sci.">
        <title>Genomic Encyclopedia of Bacterial and Archaeal Type Strains, Phase III: the genomes of soil and plant-associated and newly described type strains.</title>
        <authorList>
            <person name="Whitman W.B."/>
            <person name="Woyke T."/>
            <person name="Klenk H.P."/>
            <person name="Zhou Y."/>
            <person name="Lilburn T.G."/>
            <person name="Beck B.J."/>
            <person name="De Vos P."/>
            <person name="Vandamme P."/>
            <person name="Eisen J.A."/>
            <person name="Garrity G."/>
            <person name="Hugenholtz P."/>
            <person name="Kyrpides N.C."/>
        </authorList>
    </citation>
    <scope>NUCLEOTIDE SEQUENCE [LARGE SCALE GENOMIC DNA]</scope>
    <source>
        <strain evidence="1 2">CGMCC 1.10821</strain>
    </source>
</reference>
<name>A0A562LB45_9GAMM</name>
<dbReference type="RefSeq" id="WP_206751904.1">
    <property type="nucleotide sequence ID" value="NZ_VLKN01000002.1"/>
</dbReference>
<dbReference type="AlphaFoldDB" id="A0A562LB45"/>
<dbReference type="Gene3D" id="3.30.40.190">
    <property type="match status" value="1"/>
</dbReference>
<proteinExistence type="predicted"/>
<evidence type="ECO:0000313" key="2">
    <source>
        <dbReference type="Proteomes" id="UP000315167"/>
    </source>
</evidence>
<dbReference type="InterPro" id="IPR031875">
    <property type="entry name" value="RecA_dep_nuc"/>
</dbReference>
<gene>
    <name evidence="1" type="ORF">IP90_00966</name>
</gene>
<comment type="caution">
    <text evidence="1">The sequence shown here is derived from an EMBL/GenBank/DDBJ whole genome shotgun (WGS) entry which is preliminary data.</text>
</comment>